<protein>
    <recommendedName>
        <fullName evidence="4">Replication factor A C-terminal domain-containing protein</fullName>
    </recommendedName>
</protein>
<reference evidence="2 3" key="1">
    <citation type="submission" date="2022-01" db="EMBL/GenBank/DDBJ databases">
        <authorList>
            <person name="Xiong W."/>
            <person name="Schranz E."/>
        </authorList>
    </citation>
    <scope>NUCLEOTIDE SEQUENCE [LARGE SCALE GENOMIC DNA]</scope>
</reference>
<evidence type="ECO:0008006" key="4">
    <source>
        <dbReference type="Google" id="ProtNLM"/>
    </source>
</evidence>
<keyword evidence="3" id="KW-1185">Reference proteome</keyword>
<evidence type="ECO:0000313" key="3">
    <source>
        <dbReference type="Proteomes" id="UP001157418"/>
    </source>
</evidence>
<dbReference type="AlphaFoldDB" id="A0AAU9LNI2"/>
<accession>A0AAU9LNI2</accession>
<organism evidence="2 3">
    <name type="scientific">Lactuca virosa</name>
    <dbReference type="NCBI Taxonomy" id="75947"/>
    <lineage>
        <taxon>Eukaryota</taxon>
        <taxon>Viridiplantae</taxon>
        <taxon>Streptophyta</taxon>
        <taxon>Embryophyta</taxon>
        <taxon>Tracheophyta</taxon>
        <taxon>Spermatophyta</taxon>
        <taxon>Magnoliopsida</taxon>
        <taxon>eudicotyledons</taxon>
        <taxon>Gunneridae</taxon>
        <taxon>Pentapetalae</taxon>
        <taxon>asterids</taxon>
        <taxon>campanulids</taxon>
        <taxon>Asterales</taxon>
        <taxon>Asteraceae</taxon>
        <taxon>Cichorioideae</taxon>
        <taxon>Cichorieae</taxon>
        <taxon>Lactucinae</taxon>
        <taxon>Lactuca</taxon>
    </lineage>
</organism>
<gene>
    <name evidence="2" type="ORF">LVIROSA_LOCUS3822</name>
</gene>
<feature type="compositionally biased region" description="Polar residues" evidence="1">
    <location>
        <begin position="119"/>
        <end position="129"/>
    </location>
</feature>
<sequence length="194" mass="22098">MSTDLMRVTVENANDKRLMNMVAHNLSGKKIAVALWDSFALKLNTYISEHQNDTTSDQGLQNIRDEFKTLLNRKFVFKVQISMFNLENNYLTYIVHKLIEDESVLAKVFKRSPTYEQQVVNDDGTSTNKTNKEKSDSVHSDNLEVVDLEVVTLSSSADKRPIDIVATTDSLEWSPSKVCAHPTTLKILKIEKFE</sequence>
<evidence type="ECO:0000256" key="1">
    <source>
        <dbReference type="SAM" id="MobiDB-lite"/>
    </source>
</evidence>
<dbReference type="EMBL" id="CAKMRJ010000002">
    <property type="protein sequence ID" value="CAH1416020.1"/>
    <property type="molecule type" value="Genomic_DNA"/>
</dbReference>
<name>A0AAU9LNI2_9ASTR</name>
<comment type="caution">
    <text evidence="2">The sequence shown here is derived from an EMBL/GenBank/DDBJ whole genome shotgun (WGS) entry which is preliminary data.</text>
</comment>
<dbReference type="Proteomes" id="UP001157418">
    <property type="component" value="Unassembled WGS sequence"/>
</dbReference>
<proteinExistence type="predicted"/>
<evidence type="ECO:0000313" key="2">
    <source>
        <dbReference type="EMBL" id="CAH1416020.1"/>
    </source>
</evidence>
<feature type="region of interest" description="Disordered" evidence="1">
    <location>
        <begin position="119"/>
        <end position="139"/>
    </location>
</feature>
<feature type="compositionally biased region" description="Basic and acidic residues" evidence="1">
    <location>
        <begin position="130"/>
        <end position="139"/>
    </location>
</feature>